<dbReference type="Pfam" id="PF00722">
    <property type="entry name" value="Glyco_hydro_16"/>
    <property type="match status" value="1"/>
</dbReference>
<organism evidence="5 6">
    <name type="scientific">Olleya aquimaris</name>
    <dbReference type="NCBI Taxonomy" id="639310"/>
    <lineage>
        <taxon>Bacteria</taxon>
        <taxon>Pseudomonadati</taxon>
        <taxon>Bacteroidota</taxon>
        <taxon>Flavobacteriia</taxon>
        <taxon>Flavobacteriales</taxon>
        <taxon>Flavobacteriaceae</taxon>
    </lineage>
</organism>
<dbReference type="CDD" id="cd08023">
    <property type="entry name" value="GH16_laminarinase_like"/>
    <property type="match status" value="1"/>
</dbReference>
<evidence type="ECO:0000256" key="1">
    <source>
        <dbReference type="ARBA" id="ARBA00006865"/>
    </source>
</evidence>
<dbReference type="OrthoDB" id="9809583at2"/>
<comment type="similarity">
    <text evidence="1">Belongs to the glycosyl hydrolase 16 family.</text>
</comment>
<dbReference type="Pfam" id="PF18962">
    <property type="entry name" value="Por_Secre_tail"/>
    <property type="match status" value="1"/>
</dbReference>
<dbReference type="PANTHER" id="PTHR10963:SF55">
    <property type="entry name" value="GLYCOSIDE HYDROLASE FAMILY 16 PROTEIN"/>
    <property type="match status" value="1"/>
</dbReference>
<dbReference type="PROSITE" id="PS51762">
    <property type="entry name" value="GH16_2"/>
    <property type="match status" value="1"/>
</dbReference>
<gene>
    <name evidence="5" type="ORF">LY08_00923</name>
</gene>
<dbReference type="InterPro" id="IPR000757">
    <property type="entry name" value="Beta-glucanase-like"/>
</dbReference>
<accession>A0A327RNF6</accession>
<dbReference type="GO" id="GO:0005975">
    <property type="term" value="P:carbohydrate metabolic process"/>
    <property type="evidence" value="ECO:0007669"/>
    <property type="project" value="InterPro"/>
</dbReference>
<feature type="signal peptide" evidence="3">
    <location>
        <begin position="1"/>
        <end position="17"/>
    </location>
</feature>
<evidence type="ECO:0000256" key="3">
    <source>
        <dbReference type="SAM" id="SignalP"/>
    </source>
</evidence>
<dbReference type="AlphaFoldDB" id="A0A327RNF6"/>
<dbReference type="InterPro" id="IPR013320">
    <property type="entry name" value="ConA-like_dom_sf"/>
</dbReference>
<dbReference type="Gene3D" id="2.60.120.200">
    <property type="match status" value="1"/>
</dbReference>
<dbReference type="PANTHER" id="PTHR10963">
    <property type="entry name" value="GLYCOSYL HYDROLASE-RELATED"/>
    <property type="match status" value="1"/>
</dbReference>
<evidence type="ECO:0000313" key="5">
    <source>
        <dbReference type="EMBL" id="RAJ17144.1"/>
    </source>
</evidence>
<dbReference type="NCBIfam" id="TIGR04183">
    <property type="entry name" value="Por_Secre_tail"/>
    <property type="match status" value="1"/>
</dbReference>
<reference evidence="5 6" key="1">
    <citation type="submission" date="2018-06" db="EMBL/GenBank/DDBJ databases">
        <title>Genomic Encyclopedia of Archaeal and Bacterial Type Strains, Phase II (KMG-II): from individual species to whole genera.</title>
        <authorList>
            <person name="Goeker M."/>
        </authorList>
    </citation>
    <scope>NUCLEOTIDE SEQUENCE [LARGE SCALE GENOMIC DNA]</scope>
    <source>
        <strain evidence="5 6">DSM 24464</strain>
    </source>
</reference>
<proteinExistence type="inferred from homology"/>
<dbReference type="InterPro" id="IPR050546">
    <property type="entry name" value="Glycosyl_Hydrlase_16"/>
</dbReference>
<dbReference type="SUPFAM" id="SSF49899">
    <property type="entry name" value="Concanavalin A-like lectins/glucanases"/>
    <property type="match status" value="1"/>
</dbReference>
<dbReference type="Gene3D" id="2.60.120.260">
    <property type="entry name" value="Galactose-binding domain-like"/>
    <property type="match status" value="1"/>
</dbReference>
<protein>
    <submittedName>
        <fullName evidence="5">Putative secreted protein (Por secretion system target)</fullName>
    </submittedName>
</protein>
<keyword evidence="6" id="KW-1185">Reference proteome</keyword>
<dbReference type="Proteomes" id="UP000248703">
    <property type="component" value="Unassembled WGS sequence"/>
</dbReference>
<evidence type="ECO:0000259" key="4">
    <source>
        <dbReference type="PROSITE" id="PS51762"/>
    </source>
</evidence>
<feature type="chain" id="PRO_5016305489" evidence="3">
    <location>
        <begin position="18"/>
        <end position="534"/>
    </location>
</feature>
<dbReference type="InterPro" id="IPR026444">
    <property type="entry name" value="Secre_tail"/>
</dbReference>
<keyword evidence="2 3" id="KW-0732">Signal</keyword>
<evidence type="ECO:0000256" key="2">
    <source>
        <dbReference type="ARBA" id="ARBA00022729"/>
    </source>
</evidence>
<dbReference type="GO" id="GO:0004553">
    <property type="term" value="F:hydrolase activity, hydrolyzing O-glycosyl compounds"/>
    <property type="evidence" value="ECO:0007669"/>
    <property type="project" value="InterPro"/>
</dbReference>
<dbReference type="EMBL" id="QLLO01000002">
    <property type="protein sequence ID" value="RAJ17144.1"/>
    <property type="molecule type" value="Genomic_DNA"/>
</dbReference>
<evidence type="ECO:0000313" key="6">
    <source>
        <dbReference type="Proteomes" id="UP000248703"/>
    </source>
</evidence>
<comment type="caution">
    <text evidence="5">The sequence shown here is derived from an EMBL/GenBank/DDBJ whole genome shotgun (WGS) entry which is preliminary data.</text>
</comment>
<feature type="domain" description="GH16" evidence="4">
    <location>
        <begin position="189"/>
        <end position="445"/>
    </location>
</feature>
<sequence>MRYIYLFLFLLGSLVNAQVVQDDFEGGGTITSWYGDNCGMNINYINPYQETINTSNTVLEYNDVGGQYANVQFEVNTNFDLTTKNSFSLKVYVPSSGLTGNQTNQISLKLQDKNLAQPWSTQSEIIKPIVLDTWQEVTFDFENDNYINLDGNSPPPIQRTDFNKVVIQLNGENNYDHVLAYLDDVLHFDSVSNDPVYDNLVWSDEFDGSGAIDASKWFQQTQLIAGDSWANGEEQHYTNRIDNSFRDNGSLKIVAKGETYTDQGVTKNYTSARLNSKFAFKYGRVEIRAKLPSVAGTWPAMWLLGKNINEDGGYWDNQGFGTTSWPACGEIDIMEPNIAKDQILATWHWDNGGGYMYNSSSIATSNTDTSQNFHIYELIWSPQNMKIYMDGILINQLNSIDPFNQEFYILLNVAMGGSLGGPIQSGFNQDTMEIDYVRVYQENTLTVSDIVLEDKVSVYPNPTSQDLNIHIIDTNLQNGQLQVMDLSGRLITQESFYLNENTLVYNVSTLNAGVYFIKLIFNNNTTKTFKIIKE</sequence>
<dbReference type="RefSeq" id="WP_111659341.1">
    <property type="nucleotide sequence ID" value="NZ_QLLO01000002.1"/>
</dbReference>
<name>A0A327RNF6_9FLAO</name>